<evidence type="ECO:0000256" key="6">
    <source>
        <dbReference type="RuleBase" id="RU361217"/>
    </source>
</evidence>
<keyword evidence="3 6" id="KW-0285">Flavoprotein</keyword>
<evidence type="ECO:0000259" key="8">
    <source>
        <dbReference type="Pfam" id="PF16901"/>
    </source>
</evidence>
<comment type="cofactor">
    <cofactor evidence="1 6">
        <name>FAD</name>
        <dbReference type="ChEBI" id="CHEBI:57692"/>
    </cofactor>
</comment>
<dbReference type="GO" id="GO:0046168">
    <property type="term" value="P:glycerol-3-phosphate catabolic process"/>
    <property type="evidence" value="ECO:0007669"/>
    <property type="project" value="TreeGrafter"/>
</dbReference>
<gene>
    <name evidence="9" type="ORF">COC19_07325</name>
</gene>
<evidence type="ECO:0000313" key="9">
    <source>
        <dbReference type="EMBL" id="PCH59263.1"/>
    </source>
</evidence>
<dbReference type="GO" id="GO:0009331">
    <property type="term" value="C:glycerol-3-phosphate dehydrogenase (FAD) complex"/>
    <property type="evidence" value="ECO:0007669"/>
    <property type="project" value="UniProtKB-UniRule"/>
</dbReference>
<dbReference type="PROSITE" id="PS00977">
    <property type="entry name" value="FAD_G3PDH_1"/>
    <property type="match status" value="1"/>
</dbReference>
<dbReference type="Gene3D" id="1.10.8.870">
    <property type="entry name" value="Alpha-glycerophosphate oxidase, cap domain"/>
    <property type="match status" value="1"/>
</dbReference>
<comment type="catalytic activity">
    <reaction evidence="6">
        <text>a quinone + sn-glycerol 3-phosphate = dihydroxyacetone phosphate + a quinol</text>
        <dbReference type="Rhea" id="RHEA:18977"/>
        <dbReference type="ChEBI" id="CHEBI:24646"/>
        <dbReference type="ChEBI" id="CHEBI:57597"/>
        <dbReference type="ChEBI" id="CHEBI:57642"/>
        <dbReference type="ChEBI" id="CHEBI:132124"/>
        <dbReference type="EC" id="1.1.5.3"/>
    </reaction>
</comment>
<dbReference type="PRINTS" id="PR01001">
    <property type="entry name" value="FADG3PDH"/>
</dbReference>
<dbReference type="Gene3D" id="3.50.50.60">
    <property type="entry name" value="FAD/NAD(P)-binding domain"/>
    <property type="match status" value="1"/>
</dbReference>
<dbReference type="InterPro" id="IPR000447">
    <property type="entry name" value="G3P_DH_FAD-dep"/>
</dbReference>
<feature type="domain" description="Alpha-glycerophosphate oxidase C-terminal" evidence="8">
    <location>
        <begin position="399"/>
        <end position="501"/>
    </location>
</feature>
<evidence type="ECO:0000256" key="3">
    <source>
        <dbReference type="ARBA" id="ARBA00022630"/>
    </source>
</evidence>
<protein>
    <recommendedName>
        <fullName evidence="6">Glycerol-3-phosphate dehydrogenase</fullName>
        <ecNumber evidence="6">1.1.5.3</ecNumber>
    </recommendedName>
</protein>
<evidence type="ECO:0000256" key="4">
    <source>
        <dbReference type="ARBA" id="ARBA00022827"/>
    </source>
</evidence>
<keyword evidence="5 6" id="KW-0560">Oxidoreductase</keyword>
<dbReference type="NCBIfam" id="NF009906">
    <property type="entry name" value="PRK13369.1"/>
    <property type="match status" value="1"/>
</dbReference>
<evidence type="ECO:0000256" key="1">
    <source>
        <dbReference type="ARBA" id="ARBA00001974"/>
    </source>
</evidence>
<dbReference type="Proteomes" id="UP000218172">
    <property type="component" value="Unassembled WGS sequence"/>
</dbReference>
<dbReference type="InterPro" id="IPR006076">
    <property type="entry name" value="FAD-dep_OxRdtase"/>
</dbReference>
<dbReference type="AlphaFoldDB" id="A0A2A4MH63"/>
<dbReference type="Gene3D" id="3.30.9.10">
    <property type="entry name" value="D-Amino Acid Oxidase, subunit A, domain 2"/>
    <property type="match status" value="1"/>
</dbReference>
<comment type="similarity">
    <text evidence="2 6">Belongs to the FAD-dependent glycerol-3-phosphate dehydrogenase family.</text>
</comment>
<accession>A0A2A4MH63</accession>
<dbReference type="NCBIfam" id="NF008899">
    <property type="entry name" value="PRK12266.1"/>
    <property type="match status" value="1"/>
</dbReference>
<dbReference type="PROSITE" id="PS00978">
    <property type="entry name" value="FAD_G3PDH_2"/>
    <property type="match status" value="1"/>
</dbReference>
<dbReference type="SUPFAM" id="SSF51905">
    <property type="entry name" value="FAD/NAD(P)-binding domain"/>
    <property type="match status" value="1"/>
</dbReference>
<dbReference type="PANTHER" id="PTHR11985">
    <property type="entry name" value="GLYCEROL-3-PHOSPHATE DEHYDROGENASE"/>
    <property type="match status" value="1"/>
</dbReference>
<name>A0A2A4MH63_9GAMM</name>
<dbReference type="Gene3D" id="6.10.250.1890">
    <property type="match status" value="1"/>
</dbReference>
<feature type="domain" description="FAD dependent oxidoreductase" evidence="7">
    <location>
        <begin position="6"/>
        <end position="344"/>
    </location>
</feature>
<reference evidence="10" key="1">
    <citation type="submission" date="2017-08" db="EMBL/GenBank/DDBJ databases">
        <title>A dynamic microbial community with high functional redundancy inhabits the cold, oxic subseafloor aquifer.</title>
        <authorList>
            <person name="Tully B.J."/>
            <person name="Wheat C.G."/>
            <person name="Glazer B.T."/>
            <person name="Huber J.A."/>
        </authorList>
    </citation>
    <scope>NUCLEOTIDE SEQUENCE [LARGE SCALE GENOMIC DNA]</scope>
</reference>
<dbReference type="EMBL" id="NVQR01000126">
    <property type="protein sequence ID" value="PCH59263.1"/>
    <property type="molecule type" value="Genomic_DNA"/>
</dbReference>
<comment type="caution">
    <text evidence="9">The sequence shown here is derived from an EMBL/GenBank/DDBJ whole genome shotgun (WGS) entry which is preliminary data.</text>
</comment>
<evidence type="ECO:0000259" key="7">
    <source>
        <dbReference type="Pfam" id="PF01266"/>
    </source>
</evidence>
<dbReference type="InterPro" id="IPR031656">
    <property type="entry name" value="DAO_C"/>
</dbReference>
<organism evidence="9 10">
    <name type="scientific">SAR86 cluster bacterium</name>
    <dbReference type="NCBI Taxonomy" id="2030880"/>
    <lineage>
        <taxon>Bacteria</taxon>
        <taxon>Pseudomonadati</taxon>
        <taxon>Pseudomonadota</taxon>
        <taxon>Gammaproteobacteria</taxon>
        <taxon>SAR86 cluster</taxon>
    </lineage>
</organism>
<sequence length="511" mass="57407">MNLKYDLLVIGGGINGTGIAADAAGRGLKVLLCEKGDLAGSTSSASSKLIHGGLRYLEYYEFLLVRKALKEREILLAAAPHLIKPLPFHIPHLPHLRPRWMIRCGLFLYDFLARRIRVPGSRSIQFDQDSPLKDELKHGFEYWDAQVDDARLVVANAYRAREKGATVLSYTECMALSCQTNGWQFDLKNHRDDSFSQHQASVVINASGPWVSSFVNTVASQSSAERASSQQPRLQAKAQVRLVKGSHIVVNKLHLNNQAYLLQNEDNRVVFVIPYLQDYSLIGTTEAEFSGDPSEVSISAQETQYLLAIVNRFFKKQLSSQDIVHSFSGVRPLVEDEDVATGENTNAGKVSRDYRLEWEDSASPLLSIYGGKVTTYRILAEQAVDSLKSYFPKMSGPWTEATALPGGEFQNESQLLQQLTQHYPWMDKEIIERYSHSYGSLSAEVLAKANSVVDLGRNFGHGLFQLEVDYLCDREWACSTDDILWRRSKLGLCFTQTQVDELQQYLQSRPS</sequence>
<evidence type="ECO:0000256" key="5">
    <source>
        <dbReference type="ARBA" id="ARBA00023002"/>
    </source>
</evidence>
<proteinExistence type="inferred from homology"/>
<evidence type="ECO:0000256" key="2">
    <source>
        <dbReference type="ARBA" id="ARBA00007330"/>
    </source>
</evidence>
<dbReference type="InterPro" id="IPR036188">
    <property type="entry name" value="FAD/NAD-bd_sf"/>
</dbReference>
<dbReference type="GO" id="GO:0004368">
    <property type="term" value="F:glycerol-3-phosphate dehydrogenase (quinone) activity"/>
    <property type="evidence" value="ECO:0007669"/>
    <property type="project" value="UniProtKB-EC"/>
</dbReference>
<dbReference type="PANTHER" id="PTHR11985:SF15">
    <property type="entry name" value="GLYCEROL-3-PHOSPHATE DEHYDROGENASE, MITOCHONDRIAL"/>
    <property type="match status" value="1"/>
</dbReference>
<dbReference type="Pfam" id="PF01266">
    <property type="entry name" value="DAO"/>
    <property type="match status" value="1"/>
</dbReference>
<evidence type="ECO:0000313" key="10">
    <source>
        <dbReference type="Proteomes" id="UP000218172"/>
    </source>
</evidence>
<keyword evidence="4" id="KW-0274">FAD</keyword>
<dbReference type="InterPro" id="IPR038299">
    <property type="entry name" value="DAO_C_sf"/>
</dbReference>
<dbReference type="SUPFAM" id="SSF54373">
    <property type="entry name" value="FAD-linked reductases, C-terminal domain"/>
    <property type="match status" value="1"/>
</dbReference>
<dbReference type="Pfam" id="PF16901">
    <property type="entry name" value="DAO_C"/>
    <property type="match status" value="1"/>
</dbReference>
<dbReference type="EC" id="1.1.5.3" evidence="6"/>